<organism evidence="1">
    <name type="scientific">marine sediment metagenome</name>
    <dbReference type="NCBI Taxonomy" id="412755"/>
    <lineage>
        <taxon>unclassified sequences</taxon>
        <taxon>metagenomes</taxon>
        <taxon>ecological metagenomes</taxon>
    </lineage>
</organism>
<comment type="caution">
    <text evidence="1">The sequence shown here is derived from an EMBL/GenBank/DDBJ whole genome shotgun (WGS) entry which is preliminary data.</text>
</comment>
<proteinExistence type="predicted"/>
<dbReference type="AlphaFoldDB" id="X1NCF5"/>
<name>X1NCF5_9ZZZZ</name>
<feature type="non-terminal residue" evidence="1">
    <location>
        <position position="37"/>
    </location>
</feature>
<sequence>MVDDQANKPIVVPIQGDTLDLDSVHEHVGILPTAKSS</sequence>
<reference evidence="1" key="1">
    <citation type="journal article" date="2014" name="Front. Microbiol.">
        <title>High frequency of phylogenetically diverse reductive dehalogenase-homologous genes in deep subseafloor sedimentary metagenomes.</title>
        <authorList>
            <person name="Kawai M."/>
            <person name="Futagami T."/>
            <person name="Toyoda A."/>
            <person name="Takaki Y."/>
            <person name="Nishi S."/>
            <person name="Hori S."/>
            <person name="Arai W."/>
            <person name="Tsubouchi T."/>
            <person name="Morono Y."/>
            <person name="Uchiyama I."/>
            <person name="Ito T."/>
            <person name="Fujiyama A."/>
            <person name="Inagaki F."/>
            <person name="Takami H."/>
        </authorList>
    </citation>
    <scope>NUCLEOTIDE SEQUENCE</scope>
    <source>
        <strain evidence="1">Expedition CK06-06</strain>
    </source>
</reference>
<evidence type="ECO:0000313" key="1">
    <source>
        <dbReference type="EMBL" id="GAI41318.1"/>
    </source>
</evidence>
<gene>
    <name evidence="1" type="ORF">S06H3_40921</name>
</gene>
<accession>X1NCF5</accession>
<protein>
    <submittedName>
        <fullName evidence="1">Uncharacterized protein</fullName>
    </submittedName>
</protein>
<dbReference type="EMBL" id="BARV01025156">
    <property type="protein sequence ID" value="GAI41318.1"/>
    <property type="molecule type" value="Genomic_DNA"/>
</dbReference>